<organism evidence="1 2">
    <name type="scientific">Rhizoctonia solani AG-3 Rhs1AP</name>
    <dbReference type="NCBI Taxonomy" id="1086054"/>
    <lineage>
        <taxon>Eukaryota</taxon>
        <taxon>Fungi</taxon>
        <taxon>Dikarya</taxon>
        <taxon>Basidiomycota</taxon>
        <taxon>Agaricomycotina</taxon>
        <taxon>Agaricomycetes</taxon>
        <taxon>Cantharellales</taxon>
        <taxon>Ceratobasidiaceae</taxon>
        <taxon>Rhizoctonia</taxon>
    </lineage>
</organism>
<gene>
    <name evidence="1" type="ORF">RSOL_428750</name>
</gene>
<dbReference type="EMBL" id="JATN01000314">
    <property type="protein sequence ID" value="EUC63774.1"/>
    <property type="molecule type" value="Genomic_DNA"/>
</dbReference>
<feature type="non-terminal residue" evidence="1">
    <location>
        <position position="552"/>
    </location>
</feature>
<reference evidence="2" key="1">
    <citation type="journal article" date="2014" name="Genome Announc.">
        <title>Draft genome sequence of the plant-pathogenic soil fungus Rhizoctonia solani anastomosis group 3 strain Rhs1AP.</title>
        <authorList>
            <person name="Cubeta M.A."/>
            <person name="Thomas E."/>
            <person name="Dean R.A."/>
            <person name="Jabaji S."/>
            <person name="Neate S.M."/>
            <person name="Tavantzis S."/>
            <person name="Toda T."/>
            <person name="Vilgalys R."/>
            <person name="Bharathan N."/>
            <person name="Fedorova-Abrams N."/>
            <person name="Pakala S.B."/>
            <person name="Pakala S.M."/>
            <person name="Zafar N."/>
            <person name="Joardar V."/>
            <person name="Losada L."/>
            <person name="Nierman W.C."/>
        </authorList>
    </citation>
    <scope>NUCLEOTIDE SEQUENCE [LARGE SCALE GENOMIC DNA]</scope>
    <source>
        <strain evidence="2">AG-3</strain>
    </source>
</reference>
<proteinExistence type="predicted"/>
<dbReference type="AlphaFoldDB" id="X8JJF3"/>
<dbReference type="Proteomes" id="UP000030108">
    <property type="component" value="Unassembled WGS sequence"/>
</dbReference>
<name>X8JJF3_9AGAM</name>
<evidence type="ECO:0000313" key="1">
    <source>
        <dbReference type="EMBL" id="EUC63774.1"/>
    </source>
</evidence>
<sequence>MVAPKLRGILTNHAADQKRFHRLMQEWKQEQLYALSKYLDSAAESISDWRLLPNDQQAAIMHDAWFALAAQIGESEFQKLDPNSQFDTDFLAWAGCCMHKELNSVKGGVSGMSAAWENLKLTPPIALWNKHEIKHRAKESDSKLARGVIKLISLAGALFNNKDEKKGYQNSVDFFFEMQVIQGMAPTATLLWSSSYIQKNYTDLMETLRDAKGSQKFNNIERNVYEGLTDIPTLTELVILALYGQVIGHPYMIYVRTPGHNALDLGAFHNRVKQLCQDIAKDPGLLLIPDPSGALTTLDSKPWDRPEVVYRALCLVPQLPNVYPLLSAFFYGALKAWERFASEFNEEGIIHQASQEQRDSAWVPATNDVSEGALGQRRQMHRRAPTMTDEQFNARVIWKRNETEKWAKEMFTEEDEKYLQTRHWRERAAEGRAKQAKRDARLSSAKQKLAQVVLVEDATYESLQKMKVKDLDKQIDKLREAGDKAVRAKSMLSNKHAKIKEILGGLERRKTTTHIGIEGMDSVGSRMDMDGNSDTEGFPDDAELYHTGDVIF</sequence>
<comment type="caution">
    <text evidence="1">The sequence shown here is derived from an EMBL/GenBank/DDBJ whole genome shotgun (WGS) entry which is preliminary data.</text>
</comment>
<accession>X8JJF3</accession>
<protein>
    <submittedName>
        <fullName evidence="1">Uncharacterized protein</fullName>
    </submittedName>
</protein>
<dbReference type="OrthoDB" id="3052721at2759"/>
<evidence type="ECO:0000313" key="2">
    <source>
        <dbReference type="Proteomes" id="UP000030108"/>
    </source>
</evidence>